<keyword evidence="1" id="KW-0175">Coiled coil</keyword>
<accession>A0A382G7D1</accession>
<dbReference type="AlphaFoldDB" id="A0A382G7D1"/>
<sequence length="314" mass="37283">MILKATRFNRALCISGALFFFYSCASRSVQPWNLRDIHSLDAHVLNTKQWLKKYQGDNKDLQKLLIKEMKRYKDDDFRIYERLEYLSVRMEAALEMIKKKTTAQAKLTTRIKRSPKLAVFEVKQAADLDTAKQDKNGKKRGFFKRREKKDKQDKDEKKKGFFKRRKQRNKQNLEPAGSGSDKAGSIRSDLEANSINIIETQAVYLESRDLMIELFDQEDMRLVFIRDQVKKWKHQLNELRYKRAQLQPRITIFHGRMNEALFQSAEEYTQKIFNASKIIEEYEKEMDDFEKYVQGIERTAKKEVKRRVYIIPAG</sequence>
<feature type="non-terminal residue" evidence="3">
    <location>
        <position position="314"/>
    </location>
</feature>
<reference evidence="3" key="1">
    <citation type="submission" date="2018-05" db="EMBL/GenBank/DDBJ databases">
        <authorList>
            <person name="Lanie J.A."/>
            <person name="Ng W.-L."/>
            <person name="Kazmierczak K.M."/>
            <person name="Andrzejewski T.M."/>
            <person name="Davidsen T.M."/>
            <person name="Wayne K.J."/>
            <person name="Tettelin H."/>
            <person name="Glass J.I."/>
            <person name="Rusch D."/>
            <person name="Podicherti R."/>
            <person name="Tsui H.-C.T."/>
            <person name="Winkler M.E."/>
        </authorList>
    </citation>
    <scope>NUCLEOTIDE SEQUENCE</scope>
</reference>
<dbReference type="PROSITE" id="PS51257">
    <property type="entry name" value="PROKAR_LIPOPROTEIN"/>
    <property type="match status" value="1"/>
</dbReference>
<evidence type="ECO:0000313" key="3">
    <source>
        <dbReference type="EMBL" id="SVB71176.1"/>
    </source>
</evidence>
<gene>
    <name evidence="3" type="ORF">METZ01_LOCUS224030</name>
</gene>
<organism evidence="3">
    <name type="scientific">marine metagenome</name>
    <dbReference type="NCBI Taxonomy" id="408172"/>
    <lineage>
        <taxon>unclassified sequences</taxon>
        <taxon>metagenomes</taxon>
        <taxon>ecological metagenomes</taxon>
    </lineage>
</organism>
<dbReference type="EMBL" id="UINC01053991">
    <property type="protein sequence ID" value="SVB71176.1"/>
    <property type="molecule type" value="Genomic_DNA"/>
</dbReference>
<feature type="compositionally biased region" description="Basic residues" evidence="2">
    <location>
        <begin position="137"/>
        <end position="148"/>
    </location>
</feature>
<feature type="compositionally biased region" description="Basic and acidic residues" evidence="2">
    <location>
        <begin position="149"/>
        <end position="159"/>
    </location>
</feature>
<evidence type="ECO:0000256" key="2">
    <source>
        <dbReference type="SAM" id="MobiDB-lite"/>
    </source>
</evidence>
<protein>
    <submittedName>
        <fullName evidence="3">Uncharacterized protein</fullName>
    </submittedName>
</protein>
<proteinExistence type="predicted"/>
<feature type="coiled-coil region" evidence="1">
    <location>
        <begin position="265"/>
        <end position="299"/>
    </location>
</feature>
<feature type="region of interest" description="Disordered" evidence="2">
    <location>
        <begin position="136"/>
        <end position="185"/>
    </location>
</feature>
<feature type="compositionally biased region" description="Basic residues" evidence="2">
    <location>
        <begin position="160"/>
        <end position="169"/>
    </location>
</feature>
<name>A0A382G7D1_9ZZZZ</name>
<evidence type="ECO:0000256" key="1">
    <source>
        <dbReference type="SAM" id="Coils"/>
    </source>
</evidence>